<gene>
    <name evidence="2" type="ORF">V8G54_001540</name>
</gene>
<accession>A0AAQ3SBL6</accession>
<evidence type="ECO:0000256" key="1">
    <source>
        <dbReference type="SAM" id="MobiDB-lite"/>
    </source>
</evidence>
<sequence>MSLNFSFTCSSRMFSDRLGLILNLDVSVSTSSSLNTVGFLRITLGTLLFLSLPSTFSVRKGFFISNAGLLSSDLNLNPLTGTGRTKPRSSSFLDDFPPLEPSNGISSTSTTLPPFL</sequence>
<dbReference type="AlphaFoldDB" id="A0AAQ3SBL6"/>
<proteinExistence type="predicted"/>
<feature type="compositionally biased region" description="Polar residues" evidence="1">
    <location>
        <begin position="74"/>
        <end position="92"/>
    </location>
</feature>
<feature type="compositionally biased region" description="Polar residues" evidence="1">
    <location>
        <begin position="103"/>
        <end position="116"/>
    </location>
</feature>
<feature type="region of interest" description="Disordered" evidence="1">
    <location>
        <begin position="74"/>
        <end position="116"/>
    </location>
</feature>
<dbReference type="Proteomes" id="UP001374535">
    <property type="component" value="Chromosome 1"/>
</dbReference>
<reference evidence="2 3" key="1">
    <citation type="journal article" date="2023" name="Life. Sci Alliance">
        <title>Evolutionary insights into 3D genome organization and epigenetic landscape of Vigna mungo.</title>
        <authorList>
            <person name="Junaid A."/>
            <person name="Singh B."/>
            <person name="Bhatia S."/>
        </authorList>
    </citation>
    <scope>NUCLEOTIDE SEQUENCE [LARGE SCALE GENOMIC DNA]</scope>
    <source>
        <strain evidence="2">Urdbean</strain>
    </source>
</reference>
<organism evidence="2 3">
    <name type="scientific">Vigna mungo</name>
    <name type="common">Black gram</name>
    <name type="synonym">Phaseolus mungo</name>
    <dbReference type="NCBI Taxonomy" id="3915"/>
    <lineage>
        <taxon>Eukaryota</taxon>
        <taxon>Viridiplantae</taxon>
        <taxon>Streptophyta</taxon>
        <taxon>Embryophyta</taxon>
        <taxon>Tracheophyta</taxon>
        <taxon>Spermatophyta</taxon>
        <taxon>Magnoliopsida</taxon>
        <taxon>eudicotyledons</taxon>
        <taxon>Gunneridae</taxon>
        <taxon>Pentapetalae</taxon>
        <taxon>rosids</taxon>
        <taxon>fabids</taxon>
        <taxon>Fabales</taxon>
        <taxon>Fabaceae</taxon>
        <taxon>Papilionoideae</taxon>
        <taxon>50 kb inversion clade</taxon>
        <taxon>NPAAA clade</taxon>
        <taxon>indigoferoid/millettioid clade</taxon>
        <taxon>Phaseoleae</taxon>
        <taxon>Vigna</taxon>
    </lineage>
</organism>
<keyword evidence="3" id="KW-1185">Reference proteome</keyword>
<name>A0AAQ3SBL6_VIGMU</name>
<protein>
    <submittedName>
        <fullName evidence="2">Uncharacterized protein</fullName>
    </submittedName>
</protein>
<dbReference type="EMBL" id="CP144700">
    <property type="protein sequence ID" value="WVZ22996.1"/>
    <property type="molecule type" value="Genomic_DNA"/>
</dbReference>
<evidence type="ECO:0000313" key="2">
    <source>
        <dbReference type="EMBL" id="WVZ22996.1"/>
    </source>
</evidence>
<evidence type="ECO:0000313" key="3">
    <source>
        <dbReference type="Proteomes" id="UP001374535"/>
    </source>
</evidence>